<evidence type="ECO:0000313" key="14">
    <source>
        <dbReference type="Proteomes" id="UP000223709"/>
    </source>
</evidence>
<dbReference type="Proteomes" id="UP000223709">
    <property type="component" value="Chromosome"/>
</dbReference>
<dbReference type="AlphaFoldDB" id="A0A2A7AFH4"/>
<evidence type="ECO:0000313" key="9">
    <source>
        <dbReference type="EMBL" id="ATL90738.1"/>
    </source>
</evidence>
<evidence type="ECO:0000313" key="11">
    <source>
        <dbReference type="EMBL" id="RGB70641.1"/>
    </source>
</evidence>
<evidence type="ECO:0000313" key="12">
    <source>
        <dbReference type="EMBL" id="RGC04733.1"/>
    </source>
</evidence>
<evidence type="ECO:0000256" key="6">
    <source>
        <dbReference type="ARBA" id="ARBA00022840"/>
    </source>
</evidence>
<dbReference type="Pfam" id="PF08352">
    <property type="entry name" value="oligo_HPY"/>
    <property type="match status" value="1"/>
</dbReference>
<evidence type="ECO:0000313" key="10">
    <source>
        <dbReference type="EMBL" id="PDX88685.1"/>
    </source>
</evidence>
<evidence type="ECO:0000259" key="8">
    <source>
        <dbReference type="PROSITE" id="PS50893"/>
    </source>
</evidence>
<dbReference type="FunFam" id="3.40.50.300:FF:000016">
    <property type="entry name" value="Oligopeptide ABC transporter ATP-binding component"/>
    <property type="match status" value="1"/>
</dbReference>
<evidence type="ECO:0000256" key="4">
    <source>
        <dbReference type="ARBA" id="ARBA00022475"/>
    </source>
</evidence>
<comment type="similarity">
    <text evidence="2">Belongs to the ABC transporter superfamily.</text>
</comment>
<dbReference type="PROSITE" id="PS00211">
    <property type="entry name" value="ABC_TRANSPORTER_1"/>
    <property type="match status" value="1"/>
</dbReference>
<dbReference type="InterPro" id="IPR003593">
    <property type="entry name" value="AAA+_ATPase"/>
</dbReference>
<feature type="domain" description="ABC transporter" evidence="8">
    <location>
        <begin position="10"/>
        <end position="265"/>
    </location>
</feature>
<dbReference type="SUPFAM" id="SSF52540">
    <property type="entry name" value="P-loop containing nucleoside triphosphate hydrolases"/>
    <property type="match status" value="1"/>
</dbReference>
<gene>
    <name evidence="10" type="ORF">CHR61_11730</name>
    <name evidence="9" type="ORF">CRH10_10730</name>
    <name evidence="12" type="ORF">DW905_10345</name>
    <name evidence="11" type="ORF">DWZ89_09630</name>
</gene>
<sequence>MEKNQLILSVKDLNIKFNLRGKVLHAIRGIDLDIYHGEVLAIVGESGSGKSVFTKSFMGLLDANGSITSGTIDYYGADDGKPIRLSDLKKEKDWLKVRGHEIAMIMQDPMTSLNPLKTIGDQIMEAVELHQHLKGKAAREKTLEYLRDVGIADPEVRFAQYPHEFSGGMRQRVVIAIAVACNPQILICDEPTTALDVTIQAQILQLLKEMQVKYNLTIVLITHDLGVVANIADRVAVMYAGDIVEIGTSDEIYYDPRHPYTWALLSSMPQMGIKGEDLFNIQGTPPNLFTEIHGDAFAPRNPQALKIDFVKRPPYFTVSPTHKAKTWLLDPRAPKVEPPAAVKLLKEEGMQDA</sequence>
<keyword evidence="5" id="KW-0547">Nucleotide-binding</keyword>
<dbReference type="Proteomes" id="UP000261140">
    <property type="component" value="Unassembled WGS sequence"/>
</dbReference>
<keyword evidence="4" id="KW-1003">Cell membrane</keyword>
<dbReference type="EMBL" id="QVEQ01000008">
    <property type="protein sequence ID" value="RGB70641.1"/>
    <property type="molecule type" value="Genomic_DNA"/>
</dbReference>
<evidence type="ECO:0000313" key="16">
    <source>
        <dbReference type="Proteomes" id="UP000261140"/>
    </source>
</evidence>
<dbReference type="InterPro" id="IPR017871">
    <property type="entry name" value="ABC_transporter-like_CS"/>
</dbReference>
<dbReference type="GO" id="GO:0016887">
    <property type="term" value="F:ATP hydrolysis activity"/>
    <property type="evidence" value="ECO:0007669"/>
    <property type="project" value="InterPro"/>
</dbReference>
<evidence type="ECO:0000256" key="7">
    <source>
        <dbReference type="ARBA" id="ARBA00023136"/>
    </source>
</evidence>
<evidence type="ECO:0000256" key="5">
    <source>
        <dbReference type="ARBA" id="ARBA00022741"/>
    </source>
</evidence>
<dbReference type="Gene3D" id="3.40.50.300">
    <property type="entry name" value="P-loop containing nucleotide triphosphate hydrolases"/>
    <property type="match status" value="1"/>
</dbReference>
<dbReference type="EMBL" id="CP023819">
    <property type="protein sequence ID" value="ATL90738.1"/>
    <property type="molecule type" value="Genomic_DNA"/>
</dbReference>
<dbReference type="RefSeq" id="WP_097771486.1">
    <property type="nucleotide sequence ID" value="NZ_CABVEO010000001.1"/>
</dbReference>
<reference evidence="15 16" key="3">
    <citation type="submission" date="2018-08" db="EMBL/GenBank/DDBJ databases">
        <title>A genome reference for cultivated species of the human gut microbiota.</title>
        <authorList>
            <person name="Zou Y."/>
            <person name="Xue W."/>
            <person name="Luo G."/>
        </authorList>
    </citation>
    <scope>NUCLEOTIDE SEQUENCE [LARGE SCALE GENOMIC DNA]</scope>
    <source>
        <strain evidence="11 16">AF36-11AT</strain>
        <strain evidence="12 15">AM42-11AC</strain>
    </source>
</reference>
<dbReference type="EMBL" id="QVEZ01000007">
    <property type="protein sequence ID" value="RGC04733.1"/>
    <property type="molecule type" value="Genomic_DNA"/>
</dbReference>
<evidence type="ECO:0000256" key="3">
    <source>
        <dbReference type="ARBA" id="ARBA00022448"/>
    </source>
</evidence>
<dbReference type="GO" id="GO:0005886">
    <property type="term" value="C:plasma membrane"/>
    <property type="evidence" value="ECO:0007669"/>
    <property type="project" value="UniProtKB-SubCell"/>
</dbReference>
<protein>
    <submittedName>
        <fullName evidence="9 11">ABC transporter ATP-binding protein</fullName>
    </submittedName>
</protein>
<evidence type="ECO:0000313" key="13">
    <source>
        <dbReference type="Proteomes" id="UP000220438"/>
    </source>
</evidence>
<dbReference type="InterPro" id="IPR003439">
    <property type="entry name" value="ABC_transporter-like_ATP-bd"/>
</dbReference>
<reference evidence="10 13" key="1">
    <citation type="journal article" date="2017" name="Front. Microbiol.">
        <title>New Insights into the Diversity of the Genus Faecalibacterium.</title>
        <authorList>
            <person name="Benevides L."/>
            <person name="Burman S."/>
            <person name="Martin R."/>
            <person name="Robert V."/>
            <person name="Thomas M."/>
            <person name="Miquel S."/>
            <person name="Chain F."/>
            <person name="Sokol H."/>
            <person name="Bermudez-Humaran L.G."/>
            <person name="Morrison M."/>
            <person name="Langella P."/>
            <person name="Azevedo V.A."/>
            <person name="Chatel J.M."/>
            <person name="Soares S."/>
        </authorList>
    </citation>
    <scope>NUCLEOTIDE SEQUENCE [LARGE SCALE GENOMIC DNA]</scope>
    <source>
        <strain evidence="10 13">AHMP21</strain>
    </source>
</reference>
<keyword evidence="6 11" id="KW-0067">ATP-binding</keyword>
<dbReference type="PANTHER" id="PTHR43297:SF2">
    <property type="entry name" value="DIPEPTIDE TRANSPORT ATP-BINDING PROTEIN DPPD"/>
    <property type="match status" value="1"/>
</dbReference>
<organism evidence="11 16">
    <name type="scientific">Faecalibacterium prausnitzii</name>
    <dbReference type="NCBI Taxonomy" id="853"/>
    <lineage>
        <taxon>Bacteria</taxon>
        <taxon>Bacillati</taxon>
        <taxon>Bacillota</taxon>
        <taxon>Clostridia</taxon>
        <taxon>Eubacteriales</taxon>
        <taxon>Oscillospiraceae</taxon>
        <taxon>Faecalibacterium</taxon>
    </lineage>
</organism>
<accession>A0A2A7AFH4</accession>
<dbReference type="SMART" id="SM00382">
    <property type="entry name" value="AAA"/>
    <property type="match status" value="1"/>
</dbReference>
<reference evidence="9 14" key="2">
    <citation type="submission" date="2017-10" db="EMBL/GenBank/DDBJ databases">
        <title>Complete Genome Sequence of Faecalibacterium prausnitzii isolated from the gut of healthy adult Indian.</title>
        <authorList>
            <person name="Bag S."/>
            <person name="Ghosh T.S."/>
            <person name="Das B."/>
        </authorList>
    </citation>
    <scope>NUCLEOTIDE SEQUENCE [LARGE SCALE GENOMIC DNA]</scope>
    <source>
        <strain evidence="9 14">Indica</strain>
    </source>
</reference>
<keyword evidence="3" id="KW-0813">Transport</keyword>
<proteinExistence type="inferred from homology"/>
<dbReference type="PROSITE" id="PS50893">
    <property type="entry name" value="ABC_TRANSPORTER_2"/>
    <property type="match status" value="1"/>
</dbReference>
<keyword evidence="7" id="KW-0472">Membrane</keyword>
<evidence type="ECO:0000313" key="15">
    <source>
        <dbReference type="Proteomes" id="UP000261079"/>
    </source>
</evidence>
<name>A0A2A7AFH4_9FIRM</name>
<comment type="subcellular location">
    <subcellularLocation>
        <location evidence="1">Cell membrane</location>
        <topology evidence="1">Peripheral membrane protein</topology>
    </subcellularLocation>
</comment>
<dbReference type="InterPro" id="IPR013563">
    <property type="entry name" value="Oligopep_ABC_C"/>
</dbReference>
<evidence type="ECO:0000256" key="1">
    <source>
        <dbReference type="ARBA" id="ARBA00004202"/>
    </source>
</evidence>
<dbReference type="GO" id="GO:0005524">
    <property type="term" value="F:ATP binding"/>
    <property type="evidence" value="ECO:0007669"/>
    <property type="project" value="UniProtKB-KW"/>
</dbReference>
<dbReference type="InterPro" id="IPR050388">
    <property type="entry name" value="ABC_Ni/Peptide_Import"/>
</dbReference>
<dbReference type="Proteomes" id="UP000220438">
    <property type="component" value="Unassembled WGS sequence"/>
</dbReference>
<dbReference type="EMBL" id="NOUW01000031">
    <property type="protein sequence ID" value="PDX88685.1"/>
    <property type="molecule type" value="Genomic_DNA"/>
</dbReference>
<dbReference type="Proteomes" id="UP000261079">
    <property type="component" value="Unassembled WGS sequence"/>
</dbReference>
<dbReference type="Pfam" id="PF00005">
    <property type="entry name" value="ABC_tran"/>
    <property type="match status" value="1"/>
</dbReference>
<dbReference type="PANTHER" id="PTHR43297">
    <property type="entry name" value="OLIGOPEPTIDE TRANSPORT ATP-BINDING PROTEIN APPD"/>
    <property type="match status" value="1"/>
</dbReference>
<dbReference type="InterPro" id="IPR027417">
    <property type="entry name" value="P-loop_NTPase"/>
</dbReference>
<dbReference type="GO" id="GO:0015833">
    <property type="term" value="P:peptide transport"/>
    <property type="evidence" value="ECO:0007669"/>
    <property type="project" value="InterPro"/>
</dbReference>
<dbReference type="CDD" id="cd03257">
    <property type="entry name" value="ABC_NikE_OppD_transporters"/>
    <property type="match status" value="1"/>
</dbReference>
<evidence type="ECO:0000256" key="2">
    <source>
        <dbReference type="ARBA" id="ARBA00005417"/>
    </source>
</evidence>
<dbReference type="NCBIfam" id="TIGR01727">
    <property type="entry name" value="oligo_HPY"/>
    <property type="match status" value="1"/>
</dbReference>